<organism evidence="22 23">
    <name type="scientific">Cinnamomum micranthum f. kanehirae</name>
    <dbReference type="NCBI Taxonomy" id="337451"/>
    <lineage>
        <taxon>Eukaryota</taxon>
        <taxon>Viridiplantae</taxon>
        <taxon>Streptophyta</taxon>
        <taxon>Embryophyta</taxon>
        <taxon>Tracheophyta</taxon>
        <taxon>Spermatophyta</taxon>
        <taxon>Magnoliopsida</taxon>
        <taxon>Magnoliidae</taxon>
        <taxon>Laurales</taxon>
        <taxon>Lauraceae</taxon>
        <taxon>Cinnamomum</taxon>
    </lineage>
</organism>
<dbReference type="STRING" id="337451.A0A3S3P6W3"/>
<protein>
    <recommendedName>
        <fullName evidence="2">non-specific serine/threonine protein kinase</fullName>
        <ecNumber evidence="2">2.7.11.1</ecNumber>
    </recommendedName>
</protein>
<evidence type="ECO:0000256" key="19">
    <source>
        <dbReference type="RuleBase" id="RU000304"/>
    </source>
</evidence>
<keyword evidence="12 20" id="KW-0472">Membrane</keyword>
<evidence type="ECO:0000256" key="12">
    <source>
        <dbReference type="ARBA" id="ARBA00023136"/>
    </source>
</evidence>
<keyword evidence="13" id="KW-1015">Disulfide bond</keyword>
<keyword evidence="11 20" id="KW-1133">Transmembrane helix</keyword>
<name>A0A3S3P6W3_9MAGN</name>
<evidence type="ECO:0000256" key="1">
    <source>
        <dbReference type="ARBA" id="ARBA00004479"/>
    </source>
</evidence>
<dbReference type="EC" id="2.7.11.1" evidence="2"/>
<accession>A0A3S3P6W3</accession>
<evidence type="ECO:0000256" key="6">
    <source>
        <dbReference type="ARBA" id="ARBA00022692"/>
    </source>
</evidence>
<evidence type="ECO:0000256" key="2">
    <source>
        <dbReference type="ARBA" id="ARBA00012513"/>
    </source>
</evidence>
<dbReference type="EMBL" id="QPKB01000011">
    <property type="protein sequence ID" value="RWR94830.1"/>
    <property type="molecule type" value="Genomic_DNA"/>
</dbReference>
<keyword evidence="10 18" id="KW-0067">ATP-binding</keyword>
<evidence type="ECO:0000256" key="13">
    <source>
        <dbReference type="ARBA" id="ARBA00023157"/>
    </source>
</evidence>
<keyword evidence="23" id="KW-1185">Reference proteome</keyword>
<evidence type="ECO:0000259" key="21">
    <source>
        <dbReference type="PROSITE" id="PS50011"/>
    </source>
</evidence>
<keyword evidence="6 20" id="KW-0812">Transmembrane</keyword>
<evidence type="ECO:0000256" key="8">
    <source>
        <dbReference type="ARBA" id="ARBA00022741"/>
    </source>
</evidence>
<dbReference type="PROSITE" id="PS00107">
    <property type="entry name" value="PROTEIN_KINASE_ATP"/>
    <property type="match status" value="1"/>
</dbReference>
<dbReference type="Pfam" id="PF00069">
    <property type="entry name" value="Pkinase"/>
    <property type="match status" value="1"/>
</dbReference>
<proteinExistence type="inferred from homology"/>
<keyword evidence="4" id="KW-0245">EGF-like domain</keyword>
<dbReference type="GO" id="GO:0004674">
    <property type="term" value="F:protein serine/threonine kinase activity"/>
    <property type="evidence" value="ECO:0007669"/>
    <property type="project" value="UniProtKB-KW"/>
</dbReference>
<dbReference type="AlphaFoldDB" id="A0A3S3P6W3"/>
<dbReference type="InterPro" id="IPR017441">
    <property type="entry name" value="Protein_kinase_ATP_BS"/>
</dbReference>
<sequence>MKGKSEELYKFIELGNTIHREFAVKIKCLRTDNGEEYISDDFFKVCSSSKDVVIGICVGGSIFTAATVMLAYCLYRKPMKQGNREDRLKVENILKECRTFKLQRYSYANIKSMTEKFKFKLGKGGYGTVYRGKLSNGIPVAVKILENSKGNGKDFINEIATIGRIHHVNVVRLLGFCLERTKRALIYEFLPNESLEKYIFYGDTNTHQHLGSKKLLDIAIGIARGIEYLHHGCDHHILHHDIKPHNILLDKDLNPKISDFGLAKICSSNQRNVSRVMSTRGTMGYIAPELFSRTFGVVSYKSDVYSFGMVMLEMVGGRMTRYETTDSSKEAFFPQWIYDHLGRATEIEGDEIARKLTIVALWCIQWNPNDRPPMKRVINMLEGKTESLAMPQNPFVSSEFLST</sequence>
<dbReference type="Gene3D" id="3.30.200.20">
    <property type="entry name" value="Phosphorylase Kinase, domain 1"/>
    <property type="match status" value="1"/>
</dbReference>
<gene>
    <name evidence="22" type="ORF">CKAN_02414300</name>
</gene>
<dbReference type="PANTHER" id="PTHR27009">
    <property type="entry name" value="RUST RESISTANCE KINASE LR10-RELATED"/>
    <property type="match status" value="1"/>
</dbReference>
<comment type="caution">
    <text evidence="22">The sequence shown here is derived from an EMBL/GenBank/DDBJ whole genome shotgun (WGS) entry which is preliminary data.</text>
</comment>
<feature type="binding site" evidence="18">
    <location>
        <position position="143"/>
    </location>
    <ligand>
        <name>ATP</name>
        <dbReference type="ChEBI" id="CHEBI:30616"/>
    </ligand>
</feature>
<evidence type="ECO:0000256" key="15">
    <source>
        <dbReference type="ARBA" id="ARBA00023180"/>
    </source>
</evidence>
<keyword evidence="15" id="KW-0325">Glycoprotein</keyword>
<dbReference type="SMART" id="SM00220">
    <property type="entry name" value="S_TKc"/>
    <property type="match status" value="1"/>
</dbReference>
<comment type="catalytic activity">
    <reaction evidence="17">
        <text>L-seryl-[protein] + ATP = O-phospho-L-seryl-[protein] + ADP + H(+)</text>
        <dbReference type="Rhea" id="RHEA:17989"/>
        <dbReference type="Rhea" id="RHEA-COMP:9863"/>
        <dbReference type="Rhea" id="RHEA-COMP:11604"/>
        <dbReference type="ChEBI" id="CHEBI:15378"/>
        <dbReference type="ChEBI" id="CHEBI:29999"/>
        <dbReference type="ChEBI" id="CHEBI:30616"/>
        <dbReference type="ChEBI" id="CHEBI:83421"/>
        <dbReference type="ChEBI" id="CHEBI:456216"/>
        <dbReference type="EC" id="2.7.11.1"/>
    </reaction>
</comment>
<dbReference type="InterPro" id="IPR045874">
    <property type="entry name" value="LRK10/LRL21-25-like"/>
</dbReference>
<feature type="domain" description="Protein kinase" evidence="21">
    <location>
        <begin position="115"/>
        <end position="396"/>
    </location>
</feature>
<keyword evidence="8 18" id="KW-0547">Nucleotide-binding</keyword>
<keyword evidence="3 19" id="KW-0723">Serine/threonine-protein kinase</keyword>
<dbReference type="FunFam" id="1.10.510.10:FF:000590">
    <property type="entry name" value="PR5-like receptor kinase"/>
    <property type="match status" value="1"/>
</dbReference>
<feature type="transmembrane region" description="Helical" evidence="20">
    <location>
        <begin position="52"/>
        <end position="75"/>
    </location>
</feature>
<comment type="similarity">
    <text evidence="19">Belongs to the protein kinase superfamily.</text>
</comment>
<keyword evidence="5" id="KW-0808">Transferase</keyword>
<dbReference type="PROSITE" id="PS00108">
    <property type="entry name" value="PROTEIN_KINASE_ST"/>
    <property type="match status" value="1"/>
</dbReference>
<dbReference type="SUPFAM" id="SSF56112">
    <property type="entry name" value="Protein kinase-like (PK-like)"/>
    <property type="match status" value="1"/>
</dbReference>
<evidence type="ECO:0000256" key="9">
    <source>
        <dbReference type="ARBA" id="ARBA00022777"/>
    </source>
</evidence>
<dbReference type="InterPro" id="IPR008271">
    <property type="entry name" value="Ser/Thr_kinase_AS"/>
</dbReference>
<evidence type="ECO:0000256" key="18">
    <source>
        <dbReference type="PROSITE-ProRule" id="PRU10141"/>
    </source>
</evidence>
<evidence type="ECO:0000256" key="3">
    <source>
        <dbReference type="ARBA" id="ARBA00022527"/>
    </source>
</evidence>
<dbReference type="OrthoDB" id="10261027at2759"/>
<keyword evidence="7" id="KW-0732">Signal</keyword>
<evidence type="ECO:0000256" key="5">
    <source>
        <dbReference type="ARBA" id="ARBA00022679"/>
    </source>
</evidence>
<dbReference type="InterPro" id="IPR011009">
    <property type="entry name" value="Kinase-like_dom_sf"/>
</dbReference>
<dbReference type="FunFam" id="3.30.200.20:FF:000059">
    <property type="entry name" value="S-receptor-like serine/threonine-protein kinase"/>
    <property type="match status" value="1"/>
</dbReference>
<evidence type="ECO:0000256" key="4">
    <source>
        <dbReference type="ARBA" id="ARBA00022536"/>
    </source>
</evidence>
<evidence type="ECO:0000256" key="7">
    <source>
        <dbReference type="ARBA" id="ARBA00022729"/>
    </source>
</evidence>
<evidence type="ECO:0000256" key="20">
    <source>
        <dbReference type="SAM" id="Phobius"/>
    </source>
</evidence>
<dbReference type="PROSITE" id="PS50011">
    <property type="entry name" value="PROTEIN_KINASE_DOM"/>
    <property type="match status" value="1"/>
</dbReference>
<keyword evidence="14" id="KW-0675">Receptor</keyword>
<evidence type="ECO:0000256" key="11">
    <source>
        <dbReference type="ARBA" id="ARBA00022989"/>
    </source>
</evidence>
<dbReference type="Gene3D" id="1.10.510.10">
    <property type="entry name" value="Transferase(Phosphotransferase) domain 1"/>
    <property type="match status" value="1"/>
</dbReference>
<evidence type="ECO:0000256" key="14">
    <source>
        <dbReference type="ARBA" id="ARBA00023170"/>
    </source>
</evidence>
<evidence type="ECO:0000256" key="16">
    <source>
        <dbReference type="ARBA" id="ARBA00047899"/>
    </source>
</evidence>
<reference evidence="22 23" key="1">
    <citation type="journal article" date="2019" name="Nat. Plants">
        <title>Stout camphor tree genome fills gaps in understanding of flowering plant genome evolution.</title>
        <authorList>
            <person name="Chaw S.M."/>
            <person name="Liu Y.C."/>
            <person name="Wu Y.W."/>
            <person name="Wang H.Y."/>
            <person name="Lin C.I."/>
            <person name="Wu C.S."/>
            <person name="Ke H.M."/>
            <person name="Chang L.Y."/>
            <person name="Hsu C.Y."/>
            <person name="Yang H.T."/>
            <person name="Sudianto E."/>
            <person name="Hsu M.H."/>
            <person name="Wu K.P."/>
            <person name="Wang L.N."/>
            <person name="Leebens-Mack J.H."/>
            <person name="Tsai I.J."/>
        </authorList>
    </citation>
    <scope>NUCLEOTIDE SEQUENCE [LARGE SCALE GENOMIC DNA]</scope>
    <source>
        <strain evidence="23">cv. Chaw 1501</strain>
        <tissue evidence="22">Young leaves</tissue>
    </source>
</reference>
<evidence type="ECO:0000256" key="17">
    <source>
        <dbReference type="ARBA" id="ARBA00048679"/>
    </source>
</evidence>
<evidence type="ECO:0000313" key="22">
    <source>
        <dbReference type="EMBL" id="RWR94830.1"/>
    </source>
</evidence>
<comment type="catalytic activity">
    <reaction evidence="16">
        <text>L-threonyl-[protein] + ATP = O-phospho-L-threonyl-[protein] + ADP + H(+)</text>
        <dbReference type="Rhea" id="RHEA:46608"/>
        <dbReference type="Rhea" id="RHEA-COMP:11060"/>
        <dbReference type="Rhea" id="RHEA-COMP:11605"/>
        <dbReference type="ChEBI" id="CHEBI:15378"/>
        <dbReference type="ChEBI" id="CHEBI:30013"/>
        <dbReference type="ChEBI" id="CHEBI:30616"/>
        <dbReference type="ChEBI" id="CHEBI:61977"/>
        <dbReference type="ChEBI" id="CHEBI:456216"/>
        <dbReference type="EC" id="2.7.11.1"/>
    </reaction>
</comment>
<dbReference type="GO" id="GO:0005524">
    <property type="term" value="F:ATP binding"/>
    <property type="evidence" value="ECO:0007669"/>
    <property type="project" value="UniProtKB-UniRule"/>
</dbReference>
<keyword evidence="9 22" id="KW-0418">Kinase</keyword>
<comment type="subcellular location">
    <subcellularLocation>
        <location evidence="1">Membrane</location>
        <topology evidence="1">Single-pass type I membrane protein</topology>
    </subcellularLocation>
</comment>
<dbReference type="GO" id="GO:0016020">
    <property type="term" value="C:membrane"/>
    <property type="evidence" value="ECO:0007669"/>
    <property type="project" value="UniProtKB-SubCell"/>
</dbReference>
<evidence type="ECO:0000256" key="10">
    <source>
        <dbReference type="ARBA" id="ARBA00022840"/>
    </source>
</evidence>
<dbReference type="Proteomes" id="UP000283530">
    <property type="component" value="Unassembled WGS sequence"/>
</dbReference>
<evidence type="ECO:0000313" key="23">
    <source>
        <dbReference type="Proteomes" id="UP000283530"/>
    </source>
</evidence>
<dbReference type="InterPro" id="IPR000719">
    <property type="entry name" value="Prot_kinase_dom"/>
</dbReference>